<dbReference type="EMBL" id="JADWYK010000019">
    <property type="protein sequence ID" value="MBG8556047.1"/>
    <property type="molecule type" value="Genomic_DNA"/>
</dbReference>
<evidence type="ECO:0000313" key="2">
    <source>
        <dbReference type="Proteomes" id="UP000601099"/>
    </source>
</evidence>
<accession>A0ABS0L7G9</accession>
<reference evidence="1 2" key="1">
    <citation type="submission" date="2020-11" db="EMBL/GenBank/DDBJ databases">
        <title>Hymenobacter sp.</title>
        <authorList>
            <person name="Kim M.K."/>
        </authorList>
    </citation>
    <scope>NUCLEOTIDE SEQUENCE [LARGE SCALE GENOMIC DNA]</scope>
    <source>
        <strain evidence="1 2">BT594</strain>
    </source>
</reference>
<dbReference type="Proteomes" id="UP000601099">
    <property type="component" value="Unassembled WGS sequence"/>
</dbReference>
<proteinExistence type="predicted"/>
<dbReference type="RefSeq" id="WP_196957068.1">
    <property type="nucleotide sequence ID" value="NZ_JADWYK010000019.1"/>
</dbReference>
<evidence type="ECO:0000313" key="1">
    <source>
        <dbReference type="EMBL" id="MBG8556047.1"/>
    </source>
</evidence>
<name>A0ABS0L7G9_9BACT</name>
<organism evidence="1 2">
    <name type="scientific">Hymenobacter guriensis</name>
    <dbReference type="NCBI Taxonomy" id="2793065"/>
    <lineage>
        <taxon>Bacteria</taxon>
        <taxon>Pseudomonadati</taxon>
        <taxon>Bacteroidota</taxon>
        <taxon>Cytophagia</taxon>
        <taxon>Cytophagales</taxon>
        <taxon>Hymenobacteraceae</taxon>
        <taxon>Hymenobacter</taxon>
    </lineage>
</organism>
<comment type="caution">
    <text evidence="1">The sequence shown here is derived from an EMBL/GenBank/DDBJ whole genome shotgun (WGS) entry which is preliminary data.</text>
</comment>
<keyword evidence="2" id="KW-1185">Reference proteome</keyword>
<protein>
    <submittedName>
        <fullName evidence="1">Uncharacterized protein</fullName>
    </submittedName>
</protein>
<sequence>MHYDAFELAPGEVLADRYDPADEELPHPATLTADELAAWEAAPWF</sequence>
<gene>
    <name evidence="1" type="ORF">I5L79_21060</name>
</gene>